<organism evidence="1 2">
    <name type="scientific">Zophobas morio</name>
    <dbReference type="NCBI Taxonomy" id="2755281"/>
    <lineage>
        <taxon>Eukaryota</taxon>
        <taxon>Metazoa</taxon>
        <taxon>Ecdysozoa</taxon>
        <taxon>Arthropoda</taxon>
        <taxon>Hexapoda</taxon>
        <taxon>Insecta</taxon>
        <taxon>Pterygota</taxon>
        <taxon>Neoptera</taxon>
        <taxon>Endopterygota</taxon>
        <taxon>Coleoptera</taxon>
        <taxon>Polyphaga</taxon>
        <taxon>Cucujiformia</taxon>
        <taxon>Tenebrionidae</taxon>
        <taxon>Zophobas</taxon>
    </lineage>
</organism>
<evidence type="ECO:0008006" key="3">
    <source>
        <dbReference type="Google" id="ProtNLM"/>
    </source>
</evidence>
<name>A0AA38MS01_9CUCU</name>
<sequence length="220" mass="25720">MYKKPTCTDATMGKTSFHPESQKLAPFGALYERIKQISLVDDKKNEEVGVIRQKCELEHEIVVNNGYKKEEILSMEKKIMRKTQEKPGNNVEAQSTEEVSKIEGRISYISEKIKRILQKFKVKVAVRTNNKKMYMFNGKDKIDLKDKSGVYRVHYKGYPASYVGEAERSIRTRIKEHSNTTKYSVMLQHLIAQNHNLDVDKIRFLHQENKGKRLQSNFKY</sequence>
<dbReference type="EMBL" id="JALNTZ010000001">
    <property type="protein sequence ID" value="KAJ3666096.1"/>
    <property type="molecule type" value="Genomic_DNA"/>
</dbReference>
<evidence type="ECO:0000313" key="2">
    <source>
        <dbReference type="Proteomes" id="UP001168821"/>
    </source>
</evidence>
<evidence type="ECO:0000313" key="1">
    <source>
        <dbReference type="EMBL" id="KAJ3666096.1"/>
    </source>
</evidence>
<comment type="caution">
    <text evidence="1">The sequence shown here is derived from an EMBL/GenBank/DDBJ whole genome shotgun (WGS) entry which is preliminary data.</text>
</comment>
<protein>
    <recommendedName>
        <fullName evidence="3">GIY-YIG domain-containing protein</fullName>
    </recommendedName>
</protein>
<gene>
    <name evidence="1" type="ORF">Zmor_001551</name>
</gene>
<proteinExistence type="predicted"/>
<dbReference type="AlphaFoldDB" id="A0AA38MS01"/>
<dbReference type="PANTHER" id="PTHR21301:SF10">
    <property type="entry name" value="REVERSE TRANSCRIPTASE DOMAIN-CONTAINING PROTEIN"/>
    <property type="match status" value="1"/>
</dbReference>
<accession>A0AA38MS01</accession>
<keyword evidence="2" id="KW-1185">Reference proteome</keyword>
<dbReference type="PANTHER" id="PTHR21301">
    <property type="entry name" value="REVERSE TRANSCRIPTASE"/>
    <property type="match status" value="1"/>
</dbReference>
<dbReference type="Proteomes" id="UP001168821">
    <property type="component" value="Unassembled WGS sequence"/>
</dbReference>
<reference evidence="1" key="1">
    <citation type="journal article" date="2023" name="G3 (Bethesda)">
        <title>Whole genome assemblies of Zophobas morio and Tenebrio molitor.</title>
        <authorList>
            <person name="Kaur S."/>
            <person name="Stinson S.A."/>
            <person name="diCenzo G.C."/>
        </authorList>
    </citation>
    <scope>NUCLEOTIDE SEQUENCE</scope>
    <source>
        <strain evidence="1">QUZm001</strain>
    </source>
</reference>